<feature type="compositionally biased region" description="Basic and acidic residues" evidence="1">
    <location>
        <begin position="32"/>
        <end position="52"/>
    </location>
</feature>
<proteinExistence type="predicted"/>
<dbReference type="AlphaFoldDB" id="A0A261XTC5"/>
<dbReference type="OrthoDB" id="2284745at2759"/>
<organism evidence="2 3">
    <name type="scientific">Bifiguratus adelaidae</name>
    <dbReference type="NCBI Taxonomy" id="1938954"/>
    <lineage>
        <taxon>Eukaryota</taxon>
        <taxon>Fungi</taxon>
        <taxon>Fungi incertae sedis</taxon>
        <taxon>Mucoromycota</taxon>
        <taxon>Mucoromycotina</taxon>
        <taxon>Endogonomycetes</taxon>
        <taxon>Endogonales</taxon>
        <taxon>Endogonales incertae sedis</taxon>
        <taxon>Bifiguratus</taxon>
    </lineage>
</organism>
<feature type="compositionally biased region" description="Basic residues" evidence="1">
    <location>
        <begin position="108"/>
        <end position="117"/>
    </location>
</feature>
<evidence type="ECO:0000256" key="1">
    <source>
        <dbReference type="SAM" id="MobiDB-lite"/>
    </source>
</evidence>
<evidence type="ECO:0000313" key="2">
    <source>
        <dbReference type="EMBL" id="OZJ01617.1"/>
    </source>
</evidence>
<keyword evidence="3" id="KW-1185">Reference proteome</keyword>
<dbReference type="PANTHER" id="PTHR42090:SF1">
    <property type="match status" value="1"/>
</dbReference>
<dbReference type="Proteomes" id="UP000242875">
    <property type="component" value="Unassembled WGS sequence"/>
</dbReference>
<feature type="compositionally biased region" description="Basic and acidic residues" evidence="1">
    <location>
        <begin position="78"/>
        <end position="90"/>
    </location>
</feature>
<sequence>MSILARIRNLSLSQAPWNSCLITARSYAGKSHQRDPDSTTEEKGKRDTKPYRSSDTVSGTTEQVEKKDSAFDSSTVDPKQEMHEMEKESSPGESPLQWSGANEEASKQHKGKKQPVG</sequence>
<comment type="caution">
    <text evidence="2">The sequence shown here is derived from an EMBL/GenBank/DDBJ whole genome shotgun (WGS) entry which is preliminary data.</text>
</comment>
<reference evidence="2 3" key="1">
    <citation type="journal article" date="2017" name="Mycologia">
        <title>Bifiguratus adelaidae, gen. et sp. nov., a new member of Mucoromycotina in endophytic and soil-dwelling habitats.</title>
        <authorList>
            <person name="Torres-Cruz T.J."/>
            <person name="Billingsley Tobias T.L."/>
            <person name="Almatruk M."/>
            <person name="Hesse C."/>
            <person name="Kuske C.R."/>
            <person name="Desiro A."/>
            <person name="Benucci G.M."/>
            <person name="Bonito G."/>
            <person name="Stajich J.E."/>
            <person name="Dunlap C."/>
            <person name="Arnold A.E."/>
            <person name="Porras-Alfaro A."/>
        </authorList>
    </citation>
    <scope>NUCLEOTIDE SEQUENCE [LARGE SCALE GENOMIC DNA]</scope>
    <source>
        <strain evidence="2 3">AZ0501</strain>
    </source>
</reference>
<dbReference type="PANTHER" id="PTHR42090">
    <property type="match status" value="1"/>
</dbReference>
<gene>
    <name evidence="2" type="ORF">BZG36_05380</name>
</gene>
<feature type="compositionally biased region" description="Polar residues" evidence="1">
    <location>
        <begin position="53"/>
        <end position="62"/>
    </location>
</feature>
<dbReference type="EMBL" id="MVBO01000285">
    <property type="protein sequence ID" value="OZJ01617.1"/>
    <property type="molecule type" value="Genomic_DNA"/>
</dbReference>
<protein>
    <submittedName>
        <fullName evidence="2">Uncharacterized protein</fullName>
    </submittedName>
</protein>
<accession>A0A261XTC5</accession>
<evidence type="ECO:0000313" key="3">
    <source>
        <dbReference type="Proteomes" id="UP000242875"/>
    </source>
</evidence>
<name>A0A261XTC5_9FUNG</name>
<feature type="region of interest" description="Disordered" evidence="1">
    <location>
        <begin position="25"/>
        <end position="117"/>
    </location>
</feature>